<organism evidence="2 3">
    <name type="scientific">Datura stramonium</name>
    <name type="common">Jimsonweed</name>
    <name type="synonym">Common thornapple</name>
    <dbReference type="NCBI Taxonomy" id="4076"/>
    <lineage>
        <taxon>Eukaryota</taxon>
        <taxon>Viridiplantae</taxon>
        <taxon>Streptophyta</taxon>
        <taxon>Embryophyta</taxon>
        <taxon>Tracheophyta</taxon>
        <taxon>Spermatophyta</taxon>
        <taxon>Magnoliopsida</taxon>
        <taxon>eudicotyledons</taxon>
        <taxon>Gunneridae</taxon>
        <taxon>Pentapetalae</taxon>
        <taxon>asterids</taxon>
        <taxon>lamiids</taxon>
        <taxon>Solanales</taxon>
        <taxon>Solanaceae</taxon>
        <taxon>Solanoideae</taxon>
        <taxon>Datureae</taxon>
        <taxon>Datura</taxon>
    </lineage>
</organism>
<feature type="compositionally biased region" description="Basic and acidic residues" evidence="1">
    <location>
        <begin position="96"/>
        <end position="105"/>
    </location>
</feature>
<evidence type="ECO:0000256" key="1">
    <source>
        <dbReference type="SAM" id="MobiDB-lite"/>
    </source>
</evidence>
<reference evidence="2 3" key="1">
    <citation type="journal article" date="2021" name="BMC Genomics">
        <title>Datura genome reveals duplications of psychoactive alkaloid biosynthetic genes and high mutation rate following tissue culture.</title>
        <authorList>
            <person name="Rajewski A."/>
            <person name="Carter-House D."/>
            <person name="Stajich J."/>
            <person name="Litt A."/>
        </authorList>
    </citation>
    <scope>NUCLEOTIDE SEQUENCE [LARGE SCALE GENOMIC DNA]</scope>
    <source>
        <strain evidence="2">AR-01</strain>
    </source>
</reference>
<feature type="compositionally biased region" description="Acidic residues" evidence="1">
    <location>
        <begin position="79"/>
        <end position="94"/>
    </location>
</feature>
<feature type="region of interest" description="Disordered" evidence="1">
    <location>
        <begin position="72"/>
        <end position="105"/>
    </location>
</feature>
<gene>
    <name evidence="2" type="ORF">HAX54_020794</name>
</gene>
<accession>A0ABS8S2X7</accession>
<protein>
    <submittedName>
        <fullName evidence="2">Uncharacterized protein</fullName>
    </submittedName>
</protein>
<keyword evidence="3" id="KW-1185">Reference proteome</keyword>
<evidence type="ECO:0000313" key="2">
    <source>
        <dbReference type="EMBL" id="MCD7453379.1"/>
    </source>
</evidence>
<evidence type="ECO:0000313" key="3">
    <source>
        <dbReference type="Proteomes" id="UP000823775"/>
    </source>
</evidence>
<proteinExistence type="predicted"/>
<name>A0ABS8S2X7_DATST</name>
<dbReference type="EMBL" id="JACEIK010000250">
    <property type="protein sequence ID" value="MCD7453379.1"/>
    <property type="molecule type" value="Genomic_DNA"/>
</dbReference>
<comment type="caution">
    <text evidence="2">The sequence shown here is derived from an EMBL/GenBank/DDBJ whole genome shotgun (WGS) entry which is preliminary data.</text>
</comment>
<dbReference type="Proteomes" id="UP000823775">
    <property type="component" value="Unassembled WGS sequence"/>
</dbReference>
<sequence>MVGRRRGKEERDVCLEEIFCDLDMEGDLVSNHLEVTAGASKLIQGARLTMRDENHDMKLKFCLDVQTNHNAVKSSKIDPEDDEGMPYDEDDGGYDYDQHYDYDEY</sequence>